<dbReference type="PANTHER" id="PTHR30348:SF13">
    <property type="entry name" value="UPF0759 PROTEIN YUNF"/>
    <property type="match status" value="1"/>
</dbReference>
<dbReference type="OrthoDB" id="9780310at2"/>
<accession>A0A6P2CA22</accession>
<dbReference type="InterPro" id="IPR036520">
    <property type="entry name" value="UPF0759_sf"/>
</dbReference>
<dbReference type="RefSeq" id="WP_145851524.1">
    <property type="nucleotide sequence ID" value="NZ_RPFW01000001.1"/>
</dbReference>
<evidence type="ECO:0000313" key="1">
    <source>
        <dbReference type="EMBL" id="TVZ06771.1"/>
    </source>
</evidence>
<dbReference type="Gene3D" id="3.20.20.410">
    <property type="entry name" value="Protein of unknown function UPF0759"/>
    <property type="match status" value="2"/>
</dbReference>
<dbReference type="AlphaFoldDB" id="A0A6P2CA22"/>
<dbReference type="Proteomes" id="UP000460272">
    <property type="component" value="Unassembled WGS sequence"/>
</dbReference>
<evidence type="ECO:0000313" key="2">
    <source>
        <dbReference type="Proteomes" id="UP000460272"/>
    </source>
</evidence>
<proteinExistence type="predicted"/>
<dbReference type="InterPro" id="IPR002763">
    <property type="entry name" value="DUF72"/>
</dbReference>
<protein>
    <submittedName>
        <fullName evidence="1">DUF72 domain-containing protein</fullName>
    </submittedName>
</protein>
<dbReference type="PANTHER" id="PTHR30348">
    <property type="entry name" value="UNCHARACTERIZED PROTEIN YECE"/>
    <property type="match status" value="1"/>
</dbReference>
<gene>
    <name evidence="1" type="ORF">EAS64_05270</name>
</gene>
<dbReference type="EMBL" id="RPFW01000001">
    <property type="protein sequence ID" value="TVZ06771.1"/>
    <property type="molecule type" value="Genomic_DNA"/>
</dbReference>
<organism evidence="1 2">
    <name type="scientific">Trebonia kvetii</name>
    <dbReference type="NCBI Taxonomy" id="2480626"/>
    <lineage>
        <taxon>Bacteria</taxon>
        <taxon>Bacillati</taxon>
        <taxon>Actinomycetota</taxon>
        <taxon>Actinomycetes</taxon>
        <taxon>Streptosporangiales</taxon>
        <taxon>Treboniaceae</taxon>
        <taxon>Trebonia</taxon>
    </lineage>
</organism>
<sequence length="169" mass="19035">MAQIRVGTAGWTDKSLIDSGWYPDGGSDPEKRLRYYASQFRLVEVDSAYYALPAEQTAAAWAERTPGGFTFNIKAFSLFTQHPNSIPPVLAATSDLAVVRLHGHSDQWQSNDIQERFRYRYSSKELQEWTARVRRLAGDAAETHVVFNNCYRDYAHVNAQDFVGLIGAA</sequence>
<comment type="caution">
    <text evidence="1">The sequence shown here is derived from an EMBL/GenBank/DDBJ whole genome shotgun (WGS) entry which is preliminary data.</text>
</comment>
<reference evidence="1 2" key="1">
    <citation type="submission" date="2018-11" db="EMBL/GenBank/DDBJ databases">
        <title>Trebonia kvetii gen.nov., sp.nov., a novel acidophilic actinobacterium, and proposal of the new actinobacterial family Treboniaceae fam. nov.</title>
        <authorList>
            <person name="Rapoport D."/>
            <person name="Sagova-Mareckova M."/>
            <person name="Sedlacek I."/>
            <person name="Provaznik J."/>
            <person name="Kralova S."/>
            <person name="Pavlinic D."/>
            <person name="Benes V."/>
            <person name="Kopecky J."/>
        </authorList>
    </citation>
    <scope>NUCLEOTIDE SEQUENCE [LARGE SCALE GENOMIC DNA]</scope>
    <source>
        <strain evidence="1 2">15Tr583</strain>
    </source>
</reference>
<keyword evidence="2" id="KW-1185">Reference proteome</keyword>
<name>A0A6P2CA22_9ACTN</name>
<dbReference type="Pfam" id="PF01904">
    <property type="entry name" value="DUF72"/>
    <property type="match status" value="1"/>
</dbReference>
<dbReference type="SUPFAM" id="SSF117396">
    <property type="entry name" value="TM1631-like"/>
    <property type="match status" value="2"/>
</dbReference>